<dbReference type="Proteomes" id="UP001059859">
    <property type="component" value="Chromosome"/>
</dbReference>
<dbReference type="EMBL" id="CP104275">
    <property type="protein sequence ID" value="UWX98815.1"/>
    <property type="molecule type" value="Genomic_DNA"/>
</dbReference>
<reference evidence="1" key="1">
    <citation type="submission" date="2022-09" db="EMBL/GenBank/DDBJ databases">
        <title>Novel species in genus Arthrobacter.</title>
        <authorList>
            <person name="Liu Y."/>
        </authorList>
    </citation>
    <scope>NUCLEOTIDE SEQUENCE</scope>
    <source>
        <strain evidence="1">Zg-Y815</strain>
    </source>
</reference>
<gene>
    <name evidence="1" type="ORF">N2K95_07520</name>
</gene>
<sequence>MMFVPGGQGFGAALIMFGADVVIQKATTGEVNWLLAGLNLVGFGAGGVASRIVRNPVVREAVEDGVEGAVDELGEQVLGQERLGGLSPEPEGIVYLRTDPSGQVKPYIGRSESGEV</sequence>
<evidence type="ECO:0000313" key="2">
    <source>
        <dbReference type="Proteomes" id="UP001059859"/>
    </source>
</evidence>
<evidence type="ECO:0000313" key="1">
    <source>
        <dbReference type="EMBL" id="UWX98815.1"/>
    </source>
</evidence>
<organism evidence="1 2">
    <name type="scientific">Arthrobacter zhaoxinii</name>
    <dbReference type="NCBI Taxonomy" id="2964616"/>
    <lineage>
        <taxon>Bacteria</taxon>
        <taxon>Bacillati</taxon>
        <taxon>Actinomycetota</taxon>
        <taxon>Actinomycetes</taxon>
        <taxon>Micrococcales</taxon>
        <taxon>Micrococcaceae</taxon>
        <taxon>Arthrobacter</taxon>
    </lineage>
</organism>
<accession>A0ABY5YUL8</accession>
<protein>
    <submittedName>
        <fullName evidence="1">Uncharacterized protein</fullName>
    </submittedName>
</protein>
<keyword evidence="2" id="KW-1185">Reference proteome</keyword>
<proteinExistence type="predicted"/>
<name>A0ABY5YUL8_9MICC</name>
<dbReference type="RefSeq" id="WP_260653863.1">
    <property type="nucleotide sequence ID" value="NZ_CP104275.1"/>
</dbReference>